<dbReference type="PANTHER" id="PTHR47582">
    <property type="entry name" value="P450, PUTATIVE (EUROFUNG)-RELATED"/>
    <property type="match status" value="1"/>
</dbReference>
<dbReference type="EMBL" id="JEMN01000491">
    <property type="protein sequence ID" value="KXH60545.1"/>
    <property type="molecule type" value="Genomic_DNA"/>
</dbReference>
<evidence type="ECO:0000256" key="3">
    <source>
        <dbReference type="ARBA" id="ARBA00022723"/>
    </source>
</evidence>
<evidence type="ECO:0000313" key="7">
    <source>
        <dbReference type="EMBL" id="KXH60545.1"/>
    </source>
</evidence>
<comment type="similarity">
    <text evidence="2">Belongs to the cytochrome P450 family.</text>
</comment>
<reference evidence="7 8" key="1">
    <citation type="submission" date="2014-02" db="EMBL/GenBank/DDBJ databases">
        <title>The genome sequence of Colletotrichum nymphaeae SA-01.</title>
        <authorList>
            <person name="Baroncelli R."/>
            <person name="Thon M.R."/>
        </authorList>
    </citation>
    <scope>NUCLEOTIDE SEQUENCE [LARGE SCALE GENOMIC DNA]</scope>
    <source>
        <strain evidence="7 8">SA-01</strain>
    </source>
</reference>
<protein>
    <recommendedName>
        <fullName evidence="9">Cytochrome P450</fullName>
    </recommendedName>
</protein>
<evidence type="ECO:0000256" key="6">
    <source>
        <dbReference type="SAM" id="Phobius"/>
    </source>
</evidence>
<keyword evidence="5" id="KW-0560">Oxidoreductase</keyword>
<organism evidence="7 8">
    <name type="scientific">Colletotrichum nymphaeae SA-01</name>
    <dbReference type="NCBI Taxonomy" id="1460502"/>
    <lineage>
        <taxon>Eukaryota</taxon>
        <taxon>Fungi</taxon>
        <taxon>Dikarya</taxon>
        <taxon>Ascomycota</taxon>
        <taxon>Pezizomycotina</taxon>
        <taxon>Sordariomycetes</taxon>
        <taxon>Hypocreomycetidae</taxon>
        <taxon>Glomerellales</taxon>
        <taxon>Glomerellaceae</taxon>
        <taxon>Colletotrichum</taxon>
        <taxon>Colletotrichum acutatum species complex</taxon>
    </lineage>
</organism>
<dbReference type="Gene3D" id="1.10.630.10">
    <property type="entry name" value="Cytochrome P450"/>
    <property type="match status" value="3"/>
</dbReference>
<dbReference type="InterPro" id="IPR036396">
    <property type="entry name" value="Cyt_P450_sf"/>
</dbReference>
<dbReference type="InterPro" id="IPR001128">
    <property type="entry name" value="Cyt_P450"/>
</dbReference>
<dbReference type="PROSITE" id="PS00086">
    <property type="entry name" value="CYTOCHROME_P450"/>
    <property type="match status" value="2"/>
</dbReference>
<keyword evidence="3" id="KW-0479">Metal-binding</keyword>
<dbReference type="GO" id="GO:0005506">
    <property type="term" value="F:iron ion binding"/>
    <property type="evidence" value="ECO:0007669"/>
    <property type="project" value="InterPro"/>
</dbReference>
<comment type="caution">
    <text evidence="7">The sequence shown here is derived from an EMBL/GenBank/DDBJ whole genome shotgun (WGS) entry which is preliminary data.</text>
</comment>
<evidence type="ECO:0000256" key="4">
    <source>
        <dbReference type="ARBA" id="ARBA00023004"/>
    </source>
</evidence>
<dbReference type="GO" id="GO:0020037">
    <property type="term" value="F:heme binding"/>
    <property type="evidence" value="ECO:0007669"/>
    <property type="project" value="InterPro"/>
</dbReference>
<accession>A0A135UJH9</accession>
<evidence type="ECO:0000256" key="1">
    <source>
        <dbReference type="ARBA" id="ARBA00001971"/>
    </source>
</evidence>
<dbReference type="SUPFAM" id="SSF48264">
    <property type="entry name" value="Cytochrome P450"/>
    <property type="match status" value="3"/>
</dbReference>
<evidence type="ECO:0000256" key="5">
    <source>
        <dbReference type="ARBA" id="ARBA00023033"/>
    </source>
</evidence>
<evidence type="ECO:0000313" key="8">
    <source>
        <dbReference type="Proteomes" id="UP000070054"/>
    </source>
</evidence>
<comment type="cofactor">
    <cofactor evidence="1">
        <name>heme</name>
        <dbReference type="ChEBI" id="CHEBI:30413"/>
    </cofactor>
</comment>
<proteinExistence type="inferred from homology"/>
<feature type="transmembrane region" description="Helical" evidence="6">
    <location>
        <begin position="290"/>
        <end position="311"/>
    </location>
</feature>
<keyword evidence="5" id="KW-0503">Monooxygenase</keyword>
<dbReference type="PRINTS" id="PR00465">
    <property type="entry name" value="EP450IV"/>
</dbReference>
<evidence type="ECO:0000256" key="2">
    <source>
        <dbReference type="ARBA" id="ARBA00010617"/>
    </source>
</evidence>
<keyword evidence="6" id="KW-1133">Transmembrane helix</keyword>
<dbReference type="CDD" id="cd11041">
    <property type="entry name" value="CYP503A1-like"/>
    <property type="match status" value="1"/>
</dbReference>
<keyword evidence="8" id="KW-1185">Reference proteome</keyword>
<dbReference type="GO" id="GO:0016705">
    <property type="term" value="F:oxidoreductase activity, acting on paired donors, with incorporation or reduction of molecular oxygen"/>
    <property type="evidence" value="ECO:0007669"/>
    <property type="project" value="InterPro"/>
</dbReference>
<dbReference type="InterPro" id="IPR002403">
    <property type="entry name" value="Cyt_P450_E_grp-IV"/>
</dbReference>
<feature type="transmembrane region" description="Helical" evidence="6">
    <location>
        <begin position="47"/>
        <end position="66"/>
    </location>
</feature>
<dbReference type="Proteomes" id="UP000070054">
    <property type="component" value="Unassembled WGS sequence"/>
</dbReference>
<evidence type="ECO:0008006" key="9">
    <source>
        <dbReference type="Google" id="ProtNLM"/>
    </source>
</evidence>
<dbReference type="PANTHER" id="PTHR47582:SF1">
    <property type="entry name" value="P450, PUTATIVE (EUROFUNG)-RELATED"/>
    <property type="match status" value="1"/>
</dbReference>
<sequence length="1427" mass="159137">MMIDVTELGRLLVALAFLPTAAFLLLRLVENLTLRPGPKEPPLVNASVPFIGHILGLLRYGVSYYIHLRSSTKLPILTVYLASQKTYIVNSPELIALISRRSKEVDGNVPFVTIVYGKLFAFPQTDISELLRNPLQKGSLRQEAHVMEHSLLSPGSTSLKDVYDEIFNGLANHVNSISEGPRTIALQSWLQEIFAMSTAKALHGPDGPFANNKELLQAFWDFENGLKALTMGVFPTITAAKPLAARQKIVDALLEYFGDSFPEDTASELIRRTRRLALDHSRGTEFIARYGLGLMTGFLINTVPAVFWIILRIARDKDLLEKVRLELSLIIKPCAHDEDFSTLDVTAIRKRCPLLMSICHETLRCISSSTGTFLVHEDVEIGDEYVLKKGAIVQMAATAIHSNPDVWGADAGAFEPYDETKPIKSLSLSDVSVHDEQGDFEIRGLKLNRAFRILTDIGVITVVPSEFANEIRTDSRLSYPQVITENFHARFPGFEGFREGTTDAALSRDIARKHLTHSLDKVTGALVEECEAALKDHFPDAKGMPEWRNYTAKDLGLTYVVDWTEINLREHVLKLVARLSSRVFLGEEITRNDDWIKVTTEYTTDAYTAAKILRLWPAKLRPLVHWILPCCIKLRRHVTKARSIIIAAIERRRLVKEAAIKSGKPIPTFNDVIEWLEQDTKDTTSDYDPVVAQLILSQAAIHTTTDLLTQAILEIAATPDIVEPLRDEINDAVDRLGWSKAAFHEMKLLDSVLKESQRRKPLAMTFMHRLVLEDTTLSNGDTIPKGSVIGVSADKLWDPNVHENPERFDGYRFVRMRESGDSKVANQAHLVSTSPNHLAFGYGKHACAGRFFAAHESKMALSNILRRYDWKLAPVSANEKPLEFGLVLVANPKANRGQSTQFYGSAHVRILSYVVLALFPLIALAISRISTPSLDPREPPLLKPTIPIVGHLVNMLYKGGRYYLEMYESSQGKLSTATLSIFGQKVYLIASPSLAQAALRNRLLSFDPFVVQASDGLVRLSAKAKELFVDGTLLHAFSTTVSTATAPEPMRRMTITALAAFTDDLNALAAGPEHQQEIQHLYHFLRNRIAVAATDSLYGKKTNPFRHDARLVDDIWTFDDALTYLFPNIKPEWIAPAGNSARERLQGVLVKYFEQFPDEPSFPPDVAEFTKLRARIIRNSGLSDTDLGRLEVGMVVAATTNSAPMFFWFLISVMSRPEILSKVREEVKPLVTLGKEEITGLSGPAIKVVATIHASQLTDSNICPYINAAHRETLRLFDSNTATRHVLDDTTLPDGTLLRAGGICHIPAGVGHRIPEAWGERDPNEFAPERWLEHQERMSGSSGITQKMAFWPFGGGKHLCPGRNFAINENITLLAALITGFDCDGLIVPECPIANLTGQSVPPPKKQVKATFRRREGWEHVEWKLEY</sequence>
<keyword evidence="6" id="KW-0472">Membrane</keyword>
<gene>
    <name evidence="7" type="ORF">CNYM01_00022</name>
</gene>
<dbReference type="InterPro" id="IPR017972">
    <property type="entry name" value="Cyt_P450_CS"/>
</dbReference>
<dbReference type="CDD" id="cd11040">
    <property type="entry name" value="CYP7_CYP8-like"/>
    <property type="match status" value="2"/>
</dbReference>
<name>A0A135UJH9_9PEZI</name>
<keyword evidence="6" id="KW-0812">Transmembrane</keyword>
<dbReference type="GO" id="GO:0004497">
    <property type="term" value="F:monooxygenase activity"/>
    <property type="evidence" value="ECO:0007669"/>
    <property type="project" value="UniProtKB-KW"/>
</dbReference>
<dbReference type="Pfam" id="PF00067">
    <property type="entry name" value="p450"/>
    <property type="match status" value="3"/>
</dbReference>
<dbReference type="InterPro" id="IPR053007">
    <property type="entry name" value="CYP450_monoxygenase_sec-met"/>
</dbReference>
<keyword evidence="4" id="KW-0408">Iron</keyword>